<comment type="caution">
    <text evidence="2">The sequence shown here is derived from an EMBL/GenBank/DDBJ whole genome shotgun (WGS) entry which is preliminary data.</text>
</comment>
<dbReference type="Proteomes" id="UP001232584">
    <property type="component" value="Unassembled WGS sequence"/>
</dbReference>
<dbReference type="PANTHER" id="PTHR37826:SF3">
    <property type="entry name" value="J DOMAIN-CONTAINING PROTEIN"/>
    <property type="match status" value="1"/>
</dbReference>
<keyword evidence="2" id="KW-0240">DNA-directed RNA polymerase</keyword>
<name>A0ABU0N1Y2_9FIRM</name>
<proteinExistence type="predicted"/>
<keyword evidence="1" id="KW-1133">Transmembrane helix</keyword>
<reference evidence="2 3" key="1">
    <citation type="submission" date="2023-07" db="EMBL/GenBank/DDBJ databases">
        <title>Genomic Encyclopedia of Type Strains, Phase IV (KMG-IV): sequencing the most valuable type-strain genomes for metagenomic binning, comparative biology and taxonomic classification.</title>
        <authorList>
            <person name="Goeker M."/>
        </authorList>
    </citation>
    <scope>NUCLEOTIDE SEQUENCE [LARGE SCALE GENOMIC DNA]</scope>
    <source>
        <strain evidence="2 3">DSM 15049</strain>
    </source>
</reference>
<dbReference type="Gene3D" id="2.20.28.30">
    <property type="entry name" value="RNA polymerase ii, chain L"/>
    <property type="match status" value="2"/>
</dbReference>
<dbReference type="GO" id="GO:0000428">
    <property type="term" value="C:DNA-directed RNA polymerase complex"/>
    <property type="evidence" value="ECO:0007669"/>
    <property type="project" value="UniProtKB-KW"/>
</dbReference>
<dbReference type="PANTHER" id="PTHR37826">
    <property type="entry name" value="FLOTILLIN BAND_7_5 DOMAIN PROTEIN"/>
    <property type="match status" value="1"/>
</dbReference>
<keyword evidence="2" id="KW-0804">Transcription</keyword>
<evidence type="ECO:0000256" key="1">
    <source>
        <dbReference type="SAM" id="Phobius"/>
    </source>
</evidence>
<keyword evidence="3" id="KW-1185">Reference proteome</keyword>
<evidence type="ECO:0000313" key="3">
    <source>
        <dbReference type="Proteomes" id="UP001232584"/>
    </source>
</evidence>
<sequence>MDSVKEYTCPNCKAGVEFNPESQKWKCNYCFSEFNENEVDVIYEENKEAGQESLEDLNSYNCTSCGAELIADDTISATFCIYCKSHSIIKSRFSGQFAPQSVIPFKVGKKEAQEIYTKWIGKKRFAPKNFKNKTEIEKITGIYVPFWLFDNNVKGHIEGEGTKVRTWSDKDYKYTQTKYYSILREGTAKYNGVPVDGLKKLDDSLMMGIEPYNYDELSSFSMKYMTGFMAEKYDVDAKEASTVVSERVKQYMSSRLKQTVSGYNSFTQNSNKVTITNMEHSYAMLPIYLLVNKHEDKKYEFIINGQTGKIIGDAPIDRTSQLKFALLIFIISWLIYVFGGALFV</sequence>
<dbReference type="RefSeq" id="WP_307507897.1">
    <property type="nucleotide sequence ID" value="NZ_BAAACE010000012.1"/>
</dbReference>
<feature type="transmembrane region" description="Helical" evidence="1">
    <location>
        <begin position="324"/>
        <end position="343"/>
    </location>
</feature>
<organism evidence="2 3">
    <name type="scientific">Paraclostridium ghonii</name>
    <dbReference type="NCBI Taxonomy" id="29358"/>
    <lineage>
        <taxon>Bacteria</taxon>
        <taxon>Bacillati</taxon>
        <taxon>Bacillota</taxon>
        <taxon>Clostridia</taxon>
        <taxon>Peptostreptococcales</taxon>
        <taxon>Peptostreptococcaceae</taxon>
        <taxon>Paraclostridium</taxon>
    </lineage>
</organism>
<keyword evidence="1" id="KW-0812">Transmembrane</keyword>
<gene>
    <name evidence="2" type="ORF">QOZ92_002294</name>
</gene>
<accession>A0ABU0N1Y2</accession>
<evidence type="ECO:0000313" key="2">
    <source>
        <dbReference type="EMBL" id="MDQ0557176.1"/>
    </source>
</evidence>
<protein>
    <submittedName>
        <fullName evidence="2">DNA-directed RNA polymerase subunit RPC12/RpoP</fullName>
    </submittedName>
</protein>
<dbReference type="EMBL" id="JAUSWG010000009">
    <property type="protein sequence ID" value="MDQ0557176.1"/>
    <property type="molecule type" value="Genomic_DNA"/>
</dbReference>
<keyword evidence="1" id="KW-0472">Membrane</keyword>